<dbReference type="PROSITE" id="PS50112">
    <property type="entry name" value="PAS"/>
    <property type="match status" value="2"/>
</dbReference>
<dbReference type="Gene3D" id="1.20.120.30">
    <property type="entry name" value="Aspartate receptor, ligand-binding domain"/>
    <property type="match status" value="1"/>
</dbReference>
<dbReference type="Gene3D" id="3.20.20.450">
    <property type="entry name" value="EAL domain"/>
    <property type="match status" value="1"/>
</dbReference>
<dbReference type="CDD" id="cd01948">
    <property type="entry name" value="EAL"/>
    <property type="match status" value="1"/>
</dbReference>
<dbReference type="NCBIfam" id="TIGR00254">
    <property type="entry name" value="GGDEF"/>
    <property type="match status" value="1"/>
</dbReference>
<dbReference type="OrthoDB" id="9813903at2"/>
<dbReference type="SUPFAM" id="SSF141868">
    <property type="entry name" value="EAL domain-like"/>
    <property type="match status" value="1"/>
</dbReference>
<protein>
    <submittedName>
        <fullName evidence="13">EAL domain-containing protein</fullName>
    </submittedName>
</protein>
<dbReference type="InterPro" id="IPR006189">
    <property type="entry name" value="CHASE_dom"/>
</dbReference>
<dbReference type="InterPro" id="IPR000160">
    <property type="entry name" value="GGDEF_dom"/>
</dbReference>
<dbReference type="PANTHER" id="PTHR44757">
    <property type="entry name" value="DIGUANYLATE CYCLASE DGCP"/>
    <property type="match status" value="1"/>
</dbReference>
<dbReference type="Proteomes" id="UP000319502">
    <property type="component" value="Unassembled WGS sequence"/>
</dbReference>
<name>A0A557QW41_9RHOO</name>
<dbReference type="PROSITE" id="PS50839">
    <property type="entry name" value="CHASE"/>
    <property type="match status" value="1"/>
</dbReference>
<dbReference type="Pfam" id="PF08447">
    <property type="entry name" value="PAS_3"/>
    <property type="match status" value="1"/>
</dbReference>
<dbReference type="PANTHER" id="PTHR44757:SF2">
    <property type="entry name" value="BIOFILM ARCHITECTURE MAINTENANCE PROTEIN MBAA"/>
    <property type="match status" value="1"/>
</dbReference>
<dbReference type="GO" id="GO:0003824">
    <property type="term" value="F:catalytic activity"/>
    <property type="evidence" value="ECO:0007669"/>
    <property type="project" value="UniProtKB-ARBA"/>
</dbReference>
<dbReference type="PROSITE" id="PS50887">
    <property type="entry name" value="GGDEF"/>
    <property type="match status" value="1"/>
</dbReference>
<dbReference type="InterPro" id="IPR001610">
    <property type="entry name" value="PAC"/>
</dbReference>
<dbReference type="Gene3D" id="3.30.70.270">
    <property type="match status" value="1"/>
</dbReference>
<dbReference type="GO" id="GO:0007165">
    <property type="term" value="P:signal transduction"/>
    <property type="evidence" value="ECO:0007669"/>
    <property type="project" value="UniProtKB-ARBA"/>
</dbReference>
<dbReference type="InterPro" id="IPR000014">
    <property type="entry name" value="PAS"/>
</dbReference>
<dbReference type="SMART" id="SM00267">
    <property type="entry name" value="GGDEF"/>
    <property type="match status" value="1"/>
</dbReference>
<organism evidence="13 14">
    <name type="scientific">Denitromonas halophila</name>
    <dbReference type="NCBI Taxonomy" id="1629404"/>
    <lineage>
        <taxon>Bacteria</taxon>
        <taxon>Pseudomonadati</taxon>
        <taxon>Pseudomonadota</taxon>
        <taxon>Betaproteobacteria</taxon>
        <taxon>Rhodocyclales</taxon>
        <taxon>Zoogloeaceae</taxon>
        <taxon>Denitromonas</taxon>
    </lineage>
</organism>
<dbReference type="InterPro" id="IPR000700">
    <property type="entry name" value="PAS-assoc_C"/>
</dbReference>
<feature type="domain" description="PAS" evidence="8">
    <location>
        <begin position="519"/>
        <end position="565"/>
    </location>
</feature>
<dbReference type="Gene3D" id="2.10.70.100">
    <property type="match status" value="1"/>
</dbReference>
<dbReference type="InterPro" id="IPR042240">
    <property type="entry name" value="CHASE_sf"/>
</dbReference>
<keyword evidence="5" id="KW-0175">Coiled coil</keyword>
<dbReference type="CDD" id="cd00130">
    <property type="entry name" value="PAS"/>
    <property type="match status" value="2"/>
</dbReference>
<evidence type="ECO:0000256" key="7">
    <source>
        <dbReference type="SAM" id="Phobius"/>
    </source>
</evidence>
<feature type="domain" description="GGDEF" evidence="12">
    <location>
        <begin position="676"/>
        <end position="810"/>
    </location>
</feature>
<dbReference type="InterPro" id="IPR043128">
    <property type="entry name" value="Rev_trsase/Diguanyl_cyclase"/>
</dbReference>
<dbReference type="PROSITE" id="PS50113">
    <property type="entry name" value="PAC"/>
    <property type="match status" value="2"/>
</dbReference>
<evidence type="ECO:0000256" key="4">
    <source>
        <dbReference type="ARBA" id="ARBA00023136"/>
    </source>
</evidence>
<feature type="transmembrane region" description="Helical" evidence="7">
    <location>
        <begin position="54"/>
        <end position="73"/>
    </location>
</feature>
<evidence type="ECO:0000259" key="11">
    <source>
        <dbReference type="PROSITE" id="PS50883"/>
    </source>
</evidence>
<comment type="subcellular location">
    <subcellularLocation>
        <location evidence="1">Membrane</location>
    </subcellularLocation>
</comment>
<dbReference type="PROSITE" id="PS50883">
    <property type="entry name" value="EAL"/>
    <property type="match status" value="1"/>
</dbReference>
<dbReference type="InterPro" id="IPR035965">
    <property type="entry name" value="PAS-like_dom_sf"/>
</dbReference>
<evidence type="ECO:0000313" key="13">
    <source>
        <dbReference type="EMBL" id="TVO57131.1"/>
    </source>
</evidence>
<evidence type="ECO:0000256" key="3">
    <source>
        <dbReference type="ARBA" id="ARBA00022989"/>
    </source>
</evidence>
<feature type="coiled-coil region" evidence="5">
    <location>
        <begin position="378"/>
        <end position="405"/>
    </location>
</feature>
<gene>
    <name evidence="13" type="ORF">FHP91_09540</name>
</gene>
<evidence type="ECO:0000256" key="6">
    <source>
        <dbReference type="SAM" id="MobiDB-lite"/>
    </source>
</evidence>
<dbReference type="Pfam" id="PF13426">
    <property type="entry name" value="PAS_9"/>
    <property type="match status" value="1"/>
</dbReference>
<dbReference type="GO" id="GO:0016020">
    <property type="term" value="C:membrane"/>
    <property type="evidence" value="ECO:0007669"/>
    <property type="project" value="UniProtKB-SubCell"/>
</dbReference>
<dbReference type="SMART" id="SM00086">
    <property type="entry name" value="PAC"/>
    <property type="match status" value="2"/>
</dbReference>
<feature type="domain" description="PAS" evidence="8">
    <location>
        <begin position="395"/>
        <end position="467"/>
    </location>
</feature>
<feature type="domain" description="PAC" evidence="9">
    <location>
        <begin position="470"/>
        <end position="522"/>
    </location>
</feature>
<dbReference type="EMBL" id="VMNK01000007">
    <property type="protein sequence ID" value="TVO57131.1"/>
    <property type="molecule type" value="Genomic_DNA"/>
</dbReference>
<dbReference type="InterPro" id="IPR013655">
    <property type="entry name" value="PAS_fold_3"/>
</dbReference>
<evidence type="ECO:0000256" key="1">
    <source>
        <dbReference type="ARBA" id="ARBA00004370"/>
    </source>
</evidence>
<dbReference type="InterPro" id="IPR001633">
    <property type="entry name" value="EAL_dom"/>
</dbReference>
<dbReference type="AlphaFoldDB" id="A0A557QW41"/>
<dbReference type="CDD" id="cd01949">
    <property type="entry name" value="GGDEF"/>
    <property type="match status" value="1"/>
</dbReference>
<dbReference type="Pfam" id="PF00990">
    <property type="entry name" value="GGDEF"/>
    <property type="match status" value="1"/>
</dbReference>
<evidence type="ECO:0000313" key="14">
    <source>
        <dbReference type="Proteomes" id="UP000319502"/>
    </source>
</evidence>
<accession>A0A557QW41</accession>
<evidence type="ECO:0000256" key="5">
    <source>
        <dbReference type="SAM" id="Coils"/>
    </source>
</evidence>
<keyword evidence="4 7" id="KW-0472">Membrane</keyword>
<sequence length="1220" mass="135157">MPVRRSLIGHAPVEGIGRGMLRSSQTTTPEPRDRMRQTNAESPPTIASRFHNEVTAWIVLAVSLVITAIGWYISQTYVERRAADRFAYEVEDARQRILGRMLEYEQVLRGGVAMVASLGRPATRAEWRTFVSGLEIQRHFPGIQGVGYAVMLPSEQLAAHIDSVRAEGFDDYAVTPVGARDVYSAIVYLEPFDWRNRRAFGYDMYSNPMRRAAMDHARDTGLPAVSGRVTLMQETAKDVQAGFLVYLPVYRAGAPDDTVEARRTALIGYVYSPFRMVDLMRGILGGDTPDVGFVLHDGDSQNADTLLYASDTAVALDGAVRRQTATLSLPGRDWSATFYSTPRFEAAMSSRQPEMIAVGGLLVDVLLFMVIWSLGTERRRVEARAMAMTADIREATERLDLAQEAAGIGTWEIDLTQGRVIWDARMLQLYGMDETRFFGRLADWQRCVHPDDVTRVQTVIQAAIARGGVFDSVFRICLPDGRVRHVEAHGSAQVDPAGRPLRMVGVNRDITDQHEANAKIALAASVFDHAHEGIIITDEHQRIIDVNPAFTVVTGYRRDEVLGETPALLQSGRHDAAFYAAMWAELKRTGFWRGEIWNRRKNGALYAQMETISAVPDGDGGTCRYIAVFSDITKMVEQQEKLERMAHYDALTGLPNRSLLADRLAQAMALARRTGTRLAVCYLDLDGFKPVNDRFGHAAGDQLLIQVAERLKGLLRDSDSVARLGGDEFVVLLNGIEDALACEHALERLSEGLKDTYTVSGSETAAVSASIGVTLYPMDDVDADTLLRHADHAMYFAKEQGRGRYHLFDAEQNRQMQAHRQTVSRIGRAIVAGEFVLHYQPKVDMRAGRVVGAEALIRWAHPKRGLLPPAAFLPAVDDGDLAIPLGEWVIGDAMRQLSEWLRQGLQIKVSINISGAHLQQQDFAAHLEQHLRNHPEVPASLIELELLETTALDDISKVSEIIAQCRALGVSVSLDDFGTGYSSLTYLKQLPADTLKIDRSFVRDMLSDADDLTIVEGIVGLSRAFRRQVIAEGVESEDHGKLLLRVGCHLGQGYGIARPMPAEALPEWIRSYRQPVAWQQISDMPWLRDDLPLYAAEFHHRQWLDQLVASLAPDTATTPPLKDDPALHRFAQWYAGEGQIRYGHLPEFVAIGPAHRRLHRLADALAQTYGVASGRDRDALCADMLRARKAFLERLNALLAVLGDGVPPAAPTAEAVPATV</sequence>
<dbReference type="SUPFAM" id="SSF55073">
    <property type="entry name" value="Nucleotide cyclase"/>
    <property type="match status" value="1"/>
</dbReference>
<dbReference type="NCBIfam" id="TIGR00229">
    <property type="entry name" value="sensory_box"/>
    <property type="match status" value="2"/>
</dbReference>
<dbReference type="InterPro" id="IPR035919">
    <property type="entry name" value="EAL_sf"/>
</dbReference>
<keyword evidence="3 7" id="KW-1133">Transmembrane helix</keyword>
<dbReference type="InterPro" id="IPR029787">
    <property type="entry name" value="Nucleotide_cyclase"/>
</dbReference>
<dbReference type="Gene3D" id="3.30.450.350">
    <property type="entry name" value="CHASE domain"/>
    <property type="match status" value="1"/>
</dbReference>
<feature type="domain" description="CHASE" evidence="10">
    <location>
        <begin position="174"/>
        <end position="337"/>
    </location>
</feature>
<feature type="region of interest" description="Disordered" evidence="6">
    <location>
        <begin position="18"/>
        <end position="44"/>
    </location>
</feature>
<comment type="caution">
    <text evidence="13">The sequence shown here is derived from an EMBL/GenBank/DDBJ whole genome shotgun (WGS) entry which is preliminary data.</text>
</comment>
<evidence type="ECO:0000259" key="10">
    <source>
        <dbReference type="PROSITE" id="PS50839"/>
    </source>
</evidence>
<reference evidence="13 14" key="1">
    <citation type="submission" date="2019-07" db="EMBL/GenBank/DDBJ databases">
        <title>The pathways for chlorine oxyanion respiration interact through the shared metabolite chlorate.</title>
        <authorList>
            <person name="Barnum T.P."/>
            <person name="Cheng Y."/>
            <person name="Hill K.A."/>
            <person name="Lucas L.N."/>
            <person name="Carlson H.K."/>
            <person name="Coates J.D."/>
        </authorList>
    </citation>
    <scope>NUCLEOTIDE SEQUENCE [LARGE SCALE GENOMIC DNA]</scope>
    <source>
        <strain evidence="13 14">SFB-3</strain>
    </source>
</reference>
<evidence type="ECO:0000256" key="2">
    <source>
        <dbReference type="ARBA" id="ARBA00022692"/>
    </source>
</evidence>
<evidence type="ECO:0000259" key="9">
    <source>
        <dbReference type="PROSITE" id="PS50113"/>
    </source>
</evidence>
<dbReference type="InterPro" id="IPR052155">
    <property type="entry name" value="Biofilm_reg_signaling"/>
</dbReference>
<dbReference type="Pfam" id="PF00563">
    <property type="entry name" value="EAL"/>
    <property type="match status" value="1"/>
</dbReference>
<dbReference type="FunFam" id="3.30.70.270:FF:000001">
    <property type="entry name" value="Diguanylate cyclase domain protein"/>
    <property type="match status" value="1"/>
</dbReference>
<dbReference type="SUPFAM" id="SSF55785">
    <property type="entry name" value="PYP-like sensor domain (PAS domain)"/>
    <property type="match status" value="2"/>
</dbReference>
<dbReference type="SMART" id="SM00052">
    <property type="entry name" value="EAL"/>
    <property type="match status" value="1"/>
</dbReference>
<dbReference type="Pfam" id="PF03924">
    <property type="entry name" value="CHASE"/>
    <property type="match status" value="1"/>
</dbReference>
<dbReference type="SMART" id="SM01079">
    <property type="entry name" value="CHASE"/>
    <property type="match status" value="1"/>
</dbReference>
<feature type="domain" description="EAL" evidence="11">
    <location>
        <begin position="819"/>
        <end position="1073"/>
    </location>
</feature>
<proteinExistence type="predicted"/>
<evidence type="ECO:0000259" key="12">
    <source>
        <dbReference type="PROSITE" id="PS50887"/>
    </source>
</evidence>
<dbReference type="Gene3D" id="3.30.450.20">
    <property type="entry name" value="PAS domain"/>
    <property type="match status" value="2"/>
</dbReference>
<keyword evidence="14" id="KW-1185">Reference proteome</keyword>
<dbReference type="SMART" id="SM00091">
    <property type="entry name" value="PAS"/>
    <property type="match status" value="2"/>
</dbReference>
<evidence type="ECO:0000259" key="8">
    <source>
        <dbReference type="PROSITE" id="PS50112"/>
    </source>
</evidence>
<keyword evidence="2 7" id="KW-0812">Transmembrane</keyword>
<feature type="domain" description="PAC" evidence="9">
    <location>
        <begin position="592"/>
        <end position="644"/>
    </location>
</feature>